<feature type="transmembrane region" description="Helical" evidence="12">
    <location>
        <begin position="80"/>
        <end position="96"/>
    </location>
</feature>
<dbReference type="InterPro" id="IPR003594">
    <property type="entry name" value="HATPase_dom"/>
</dbReference>
<feature type="domain" description="Histidine kinase" evidence="13">
    <location>
        <begin position="225"/>
        <end position="448"/>
    </location>
</feature>
<evidence type="ECO:0000256" key="10">
    <source>
        <dbReference type="ARBA" id="ARBA00068150"/>
    </source>
</evidence>
<dbReference type="InterPro" id="IPR001789">
    <property type="entry name" value="Sig_transdc_resp-reg_receiver"/>
</dbReference>
<dbReference type="FunFam" id="3.30.565.10:FF:000010">
    <property type="entry name" value="Sensor histidine kinase RcsC"/>
    <property type="match status" value="1"/>
</dbReference>
<proteinExistence type="predicted"/>
<feature type="transmembrane region" description="Helical" evidence="12">
    <location>
        <begin position="23"/>
        <end position="44"/>
    </location>
</feature>
<evidence type="ECO:0000256" key="1">
    <source>
        <dbReference type="ARBA" id="ARBA00000085"/>
    </source>
</evidence>
<reference evidence="15 16" key="1">
    <citation type="submission" date="2019-07" db="EMBL/GenBank/DDBJ databases">
        <title>Genomic Encyclopedia of Archaeal and Bacterial Type Strains, Phase II (KMG-II): from individual species to whole genera.</title>
        <authorList>
            <person name="Goeker M."/>
        </authorList>
    </citation>
    <scope>NUCLEOTIDE SEQUENCE [LARGE SCALE GENOMIC DNA]</scope>
    <source>
        <strain evidence="15 16">ATCC BAA-1854</strain>
    </source>
</reference>
<feature type="transmembrane region" description="Helical" evidence="12">
    <location>
        <begin position="50"/>
        <end position="68"/>
    </location>
</feature>
<dbReference type="PROSITE" id="PS50109">
    <property type="entry name" value="HIS_KIN"/>
    <property type="match status" value="1"/>
</dbReference>
<dbReference type="CDD" id="cd00082">
    <property type="entry name" value="HisKA"/>
    <property type="match status" value="1"/>
</dbReference>
<dbReference type="CDD" id="cd16922">
    <property type="entry name" value="HATPase_EvgS-ArcB-TorS-like"/>
    <property type="match status" value="1"/>
</dbReference>
<keyword evidence="4" id="KW-0808">Transferase</keyword>
<evidence type="ECO:0000259" key="14">
    <source>
        <dbReference type="PROSITE" id="PS50110"/>
    </source>
</evidence>
<dbReference type="Gene3D" id="3.30.565.10">
    <property type="entry name" value="Histidine kinase-like ATPase, C-terminal domain"/>
    <property type="match status" value="1"/>
</dbReference>
<dbReference type="SUPFAM" id="SSF52172">
    <property type="entry name" value="CheY-like"/>
    <property type="match status" value="1"/>
</dbReference>
<feature type="domain" description="Response regulatory" evidence="14">
    <location>
        <begin position="471"/>
        <end position="587"/>
    </location>
</feature>
<protein>
    <recommendedName>
        <fullName evidence="10">Sensory/regulatory protein RpfC</fullName>
        <ecNumber evidence="2">2.7.13.3</ecNumber>
    </recommendedName>
</protein>
<dbReference type="InterPro" id="IPR036097">
    <property type="entry name" value="HisK_dim/P_sf"/>
</dbReference>
<dbReference type="EC" id="2.7.13.3" evidence="2"/>
<dbReference type="SMART" id="SM00448">
    <property type="entry name" value="REC"/>
    <property type="match status" value="1"/>
</dbReference>
<dbReference type="GO" id="GO:0005524">
    <property type="term" value="F:ATP binding"/>
    <property type="evidence" value="ECO:0007669"/>
    <property type="project" value="UniProtKB-KW"/>
</dbReference>
<comment type="catalytic activity">
    <reaction evidence="1">
        <text>ATP + protein L-histidine = ADP + protein N-phospho-L-histidine.</text>
        <dbReference type="EC" id="2.7.13.3"/>
    </reaction>
</comment>
<accession>A0A562UF78</accession>
<feature type="modified residue" description="4-aspartylphosphate" evidence="11">
    <location>
        <position position="520"/>
    </location>
</feature>
<dbReference type="OrthoDB" id="9809670at2"/>
<dbReference type="EMBL" id="VLLI01000001">
    <property type="protein sequence ID" value="TWJ04466.1"/>
    <property type="molecule type" value="Genomic_DNA"/>
</dbReference>
<keyword evidence="8" id="KW-0902">Two-component regulatory system</keyword>
<keyword evidence="16" id="KW-1185">Reference proteome</keyword>
<comment type="caution">
    <text evidence="15">The sequence shown here is derived from an EMBL/GenBank/DDBJ whole genome shotgun (WGS) entry which is preliminary data.</text>
</comment>
<keyword evidence="7" id="KW-0067">ATP-binding</keyword>
<dbReference type="SMART" id="SM00387">
    <property type="entry name" value="HATPase_c"/>
    <property type="match status" value="1"/>
</dbReference>
<dbReference type="Proteomes" id="UP000317010">
    <property type="component" value="Unassembled WGS sequence"/>
</dbReference>
<keyword evidence="6 15" id="KW-0418">Kinase</keyword>
<evidence type="ECO:0000256" key="12">
    <source>
        <dbReference type="SAM" id="Phobius"/>
    </source>
</evidence>
<dbReference type="Pfam" id="PF00512">
    <property type="entry name" value="HisKA"/>
    <property type="match status" value="1"/>
</dbReference>
<feature type="transmembrane region" description="Helical" evidence="12">
    <location>
        <begin position="102"/>
        <end position="120"/>
    </location>
</feature>
<sequence>MIIKKIKQFIGFNDPALSLDNKLFNAMCLILAISVLIGITNNIILGFPAYLLLVEFFILSLCISGFYISKYKGYDSRMSMAFIILGILFSVPGWFFNGGIEGSSPLAGVYLVVLIVILLNRKYHFLFIGYLISVFVACFLLERRFPHWVSPPTSTNQREFDLIESSVKNILFAGLLISFLKRGHEIDKEKLINKSEELQSSKAALSIAKDLAEGATLAKSNFLANMSHEIRTPLNGIIGAAQLLALSELSEEQHELLKTLQSSSNLLINIISDILDLSKIEADKLTLHLKPVNIRNCIKTVIEISSPGISIPGKNISLNYTIDDSVSAYLKMDESRIQQILVNLIGNAIKFTDEGVVHLHVFASNSVDGIQQVTFSIKDTGIGISEEALLQLFKPFTQVNSTALRKYGGTGLGLSICKKLVEMMNGKIWAESKESEGSEFVFIVPLIITDANVNENQYVFNSEVFRHRPLNILLAEDNKMNQLIAGKTFKKIGYNIDIADNGKIAIDMFDQKQYDLVFMDIQMPEMDGIQAAQSILNKYGENAPPIIAMTANVLSEDEQKCKEAGMKDFISKPFTIERLENVIHKWAPMTEPVVLK</sequence>
<dbReference type="InterPro" id="IPR003661">
    <property type="entry name" value="HisK_dim/P_dom"/>
</dbReference>
<dbReference type="PRINTS" id="PR00344">
    <property type="entry name" value="BCTRLSENSOR"/>
</dbReference>
<evidence type="ECO:0000256" key="11">
    <source>
        <dbReference type="PROSITE-ProRule" id="PRU00169"/>
    </source>
</evidence>
<dbReference type="PANTHER" id="PTHR45339:SF1">
    <property type="entry name" value="HYBRID SIGNAL TRANSDUCTION HISTIDINE KINASE J"/>
    <property type="match status" value="1"/>
</dbReference>
<dbReference type="SUPFAM" id="SSF47384">
    <property type="entry name" value="Homodimeric domain of signal transducing histidine kinase"/>
    <property type="match status" value="1"/>
</dbReference>
<dbReference type="Gene3D" id="1.10.287.130">
    <property type="match status" value="1"/>
</dbReference>
<evidence type="ECO:0000313" key="15">
    <source>
        <dbReference type="EMBL" id="TWJ04466.1"/>
    </source>
</evidence>
<keyword evidence="12" id="KW-1133">Transmembrane helix</keyword>
<dbReference type="AlphaFoldDB" id="A0A562UF78"/>
<evidence type="ECO:0000256" key="9">
    <source>
        <dbReference type="ARBA" id="ARBA00064003"/>
    </source>
</evidence>
<dbReference type="InterPro" id="IPR004358">
    <property type="entry name" value="Sig_transdc_His_kin-like_C"/>
</dbReference>
<dbReference type="FunFam" id="1.10.287.130:FF:000002">
    <property type="entry name" value="Two-component osmosensing histidine kinase"/>
    <property type="match status" value="1"/>
</dbReference>
<dbReference type="GO" id="GO:0000155">
    <property type="term" value="F:phosphorelay sensor kinase activity"/>
    <property type="evidence" value="ECO:0007669"/>
    <property type="project" value="InterPro"/>
</dbReference>
<keyword evidence="5" id="KW-0547">Nucleotide-binding</keyword>
<dbReference type="PANTHER" id="PTHR45339">
    <property type="entry name" value="HYBRID SIGNAL TRANSDUCTION HISTIDINE KINASE J"/>
    <property type="match status" value="1"/>
</dbReference>
<evidence type="ECO:0000256" key="2">
    <source>
        <dbReference type="ARBA" id="ARBA00012438"/>
    </source>
</evidence>
<evidence type="ECO:0000256" key="5">
    <source>
        <dbReference type="ARBA" id="ARBA00022741"/>
    </source>
</evidence>
<gene>
    <name evidence="15" type="ORF">JN11_00175</name>
</gene>
<evidence type="ECO:0000256" key="7">
    <source>
        <dbReference type="ARBA" id="ARBA00022840"/>
    </source>
</evidence>
<organism evidence="15 16">
    <name type="scientific">Mucilaginibacter frigoritolerans</name>
    <dbReference type="NCBI Taxonomy" id="652788"/>
    <lineage>
        <taxon>Bacteria</taxon>
        <taxon>Pseudomonadati</taxon>
        <taxon>Bacteroidota</taxon>
        <taxon>Sphingobacteriia</taxon>
        <taxon>Sphingobacteriales</taxon>
        <taxon>Sphingobacteriaceae</taxon>
        <taxon>Mucilaginibacter</taxon>
    </lineage>
</organism>
<dbReference type="SUPFAM" id="SSF55874">
    <property type="entry name" value="ATPase domain of HSP90 chaperone/DNA topoisomerase II/histidine kinase"/>
    <property type="match status" value="1"/>
</dbReference>
<dbReference type="CDD" id="cd17546">
    <property type="entry name" value="REC_hyHK_CKI1_RcsC-like"/>
    <property type="match status" value="1"/>
</dbReference>
<feature type="transmembrane region" description="Helical" evidence="12">
    <location>
        <begin position="125"/>
        <end position="142"/>
    </location>
</feature>
<dbReference type="InterPro" id="IPR036890">
    <property type="entry name" value="HATPase_C_sf"/>
</dbReference>
<dbReference type="RefSeq" id="WP_144908711.1">
    <property type="nucleotide sequence ID" value="NZ_VLLI01000001.1"/>
</dbReference>
<evidence type="ECO:0000256" key="4">
    <source>
        <dbReference type="ARBA" id="ARBA00022679"/>
    </source>
</evidence>
<evidence type="ECO:0000256" key="6">
    <source>
        <dbReference type="ARBA" id="ARBA00022777"/>
    </source>
</evidence>
<evidence type="ECO:0000259" key="13">
    <source>
        <dbReference type="PROSITE" id="PS50109"/>
    </source>
</evidence>
<dbReference type="Pfam" id="PF02518">
    <property type="entry name" value="HATPase_c"/>
    <property type="match status" value="1"/>
</dbReference>
<dbReference type="PROSITE" id="PS50110">
    <property type="entry name" value="RESPONSE_REGULATORY"/>
    <property type="match status" value="1"/>
</dbReference>
<dbReference type="Gene3D" id="3.40.50.2300">
    <property type="match status" value="1"/>
</dbReference>
<evidence type="ECO:0000313" key="16">
    <source>
        <dbReference type="Proteomes" id="UP000317010"/>
    </source>
</evidence>
<dbReference type="SMART" id="SM00388">
    <property type="entry name" value="HisKA"/>
    <property type="match status" value="1"/>
</dbReference>
<evidence type="ECO:0000256" key="8">
    <source>
        <dbReference type="ARBA" id="ARBA00023012"/>
    </source>
</evidence>
<dbReference type="InterPro" id="IPR005467">
    <property type="entry name" value="His_kinase_dom"/>
</dbReference>
<name>A0A562UF78_9SPHI</name>
<keyword evidence="12" id="KW-0472">Membrane</keyword>
<dbReference type="InterPro" id="IPR011006">
    <property type="entry name" value="CheY-like_superfamily"/>
</dbReference>
<comment type="subunit">
    <text evidence="9">At low DSF concentrations, interacts with RpfF.</text>
</comment>
<keyword evidence="3 11" id="KW-0597">Phosphoprotein</keyword>
<keyword evidence="12" id="KW-0812">Transmembrane</keyword>
<evidence type="ECO:0000256" key="3">
    <source>
        <dbReference type="ARBA" id="ARBA00022553"/>
    </source>
</evidence>
<dbReference type="Pfam" id="PF00072">
    <property type="entry name" value="Response_reg"/>
    <property type="match status" value="1"/>
</dbReference>